<dbReference type="GO" id="GO:0008270">
    <property type="term" value="F:zinc ion binding"/>
    <property type="evidence" value="ECO:0007669"/>
    <property type="project" value="UniProtKB-KW"/>
</dbReference>
<dbReference type="GO" id="GO:0003700">
    <property type="term" value="F:DNA-binding transcription factor activity"/>
    <property type="evidence" value="ECO:0007669"/>
    <property type="project" value="TreeGrafter"/>
</dbReference>
<evidence type="ECO:0000313" key="11">
    <source>
        <dbReference type="Proteomes" id="UP000292052"/>
    </source>
</evidence>
<feature type="domain" description="C2H2-type" evidence="9">
    <location>
        <begin position="340"/>
        <end position="367"/>
    </location>
</feature>
<dbReference type="GO" id="GO:0006357">
    <property type="term" value="P:regulation of transcription by RNA polymerase II"/>
    <property type="evidence" value="ECO:0007669"/>
    <property type="project" value="TreeGrafter"/>
</dbReference>
<evidence type="ECO:0000256" key="1">
    <source>
        <dbReference type="ARBA" id="ARBA00004123"/>
    </source>
</evidence>
<feature type="domain" description="C2H2-type" evidence="9">
    <location>
        <begin position="405"/>
        <end position="432"/>
    </location>
</feature>
<dbReference type="Pfam" id="PF13912">
    <property type="entry name" value="zf-C2H2_6"/>
    <property type="match status" value="1"/>
</dbReference>
<evidence type="ECO:0000259" key="9">
    <source>
        <dbReference type="PROSITE" id="PS50157"/>
    </source>
</evidence>
<dbReference type="FunFam" id="3.30.160.60:FF:000624">
    <property type="entry name" value="zinc finger protein 697"/>
    <property type="match status" value="1"/>
</dbReference>
<keyword evidence="6" id="KW-0539">Nucleus</keyword>
<keyword evidence="2" id="KW-0479">Metal-binding</keyword>
<feature type="domain" description="C2H2-type" evidence="9">
    <location>
        <begin position="433"/>
        <end position="459"/>
    </location>
</feature>
<dbReference type="InterPro" id="IPR013087">
    <property type="entry name" value="Znf_C2H2_type"/>
</dbReference>
<evidence type="ECO:0000256" key="6">
    <source>
        <dbReference type="ARBA" id="ARBA00023242"/>
    </source>
</evidence>
<feature type="domain" description="C2H2-type" evidence="9">
    <location>
        <begin position="281"/>
        <end position="309"/>
    </location>
</feature>
<feature type="domain" description="C2H2-type" evidence="9">
    <location>
        <begin position="253"/>
        <end position="280"/>
    </location>
</feature>
<dbReference type="Pfam" id="PF12874">
    <property type="entry name" value="zf-met"/>
    <property type="match status" value="2"/>
</dbReference>
<feature type="compositionally biased region" description="Basic and acidic residues" evidence="8">
    <location>
        <begin position="100"/>
        <end position="110"/>
    </location>
</feature>
<comment type="subcellular location">
    <subcellularLocation>
        <location evidence="1">Nucleus</location>
    </subcellularLocation>
</comment>
<dbReference type="SUPFAM" id="SSF57667">
    <property type="entry name" value="beta-beta-alpha zinc fingers"/>
    <property type="match status" value="6"/>
</dbReference>
<dbReference type="PROSITE" id="PS00028">
    <property type="entry name" value="ZINC_FINGER_C2H2_1"/>
    <property type="match status" value="9"/>
</dbReference>
<evidence type="ECO:0000256" key="2">
    <source>
        <dbReference type="ARBA" id="ARBA00022723"/>
    </source>
</evidence>
<dbReference type="Gene3D" id="3.30.160.60">
    <property type="entry name" value="Classic Zinc Finger"/>
    <property type="match status" value="9"/>
</dbReference>
<dbReference type="GO" id="GO:0000978">
    <property type="term" value="F:RNA polymerase II cis-regulatory region sequence-specific DNA binding"/>
    <property type="evidence" value="ECO:0007669"/>
    <property type="project" value="TreeGrafter"/>
</dbReference>
<keyword evidence="5" id="KW-0862">Zinc</keyword>
<dbReference type="PANTHER" id="PTHR24390">
    <property type="entry name" value="ZINC FINGER PROTEIN"/>
    <property type="match status" value="1"/>
</dbReference>
<keyword evidence="11" id="KW-1185">Reference proteome</keyword>
<feature type="domain" description="C2H2-type" evidence="9">
    <location>
        <begin position="158"/>
        <end position="188"/>
    </location>
</feature>
<feature type="domain" description="C2H2-type" evidence="9">
    <location>
        <begin position="196"/>
        <end position="224"/>
    </location>
</feature>
<feature type="domain" description="C2H2-type" evidence="9">
    <location>
        <begin position="312"/>
        <end position="339"/>
    </location>
</feature>
<dbReference type="PROSITE" id="PS50157">
    <property type="entry name" value="ZINC_FINGER_C2H2_2"/>
    <property type="match status" value="10"/>
</dbReference>
<evidence type="ECO:0000256" key="8">
    <source>
        <dbReference type="SAM" id="MobiDB-lite"/>
    </source>
</evidence>
<reference evidence="10 11" key="1">
    <citation type="submission" date="2017-03" db="EMBL/GenBank/DDBJ databases">
        <title>Genome of the blue death feigning beetle - Asbolus verrucosus.</title>
        <authorList>
            <person name="Rider S.D."/>
        </authorList>
    </citation>
    <scope>NUCLEOTIDE SEQUENCE [LARGE SCALE GENOMIC DNA]</scope>
    <source>
        <strain evidence="10">Butters</strain>
        <tissue evidence="10">Head and leg muscle</tissue>
    </source>
</reference>
<dbReference type="AlphaFoldDB" id="A0A482VIJ5"/>
<feature type="domain" description="C2H2-type" evidence="9">
    <location>
        <begin position="124"/>
        <end position="152"/>
    </location>
</feature>
<accession>A0A482VIJ5</accession>
<dbReference type="OrthoDB" id="6077919at2759"/>
<dbReference type="InterPro" id="IPR036236">
    <property type="entry name" value="Znf_C2H2_sf"/>
</dbReference>
<sequence>MSKLCIICLNETANLKSICEIDKNQVRIIIKLRTCVPEVEWKNNSEICSTCLDQLENVCAFRDLCIKSYLARKKDEKKAENVLEVKSEHKPPENIDSDYFDERNDDGSDNEEKINVEETVESNFVCFHCERSFSLKSTLENHIKHEHTNRATKIKKSRSCDQCGKSYSSESALKKHKSVCKKNTRDEPETESKTFNICDVCGTSFSNKYLLKRHIRNVHATEKKFKCELCDSKFASPVYLNAHKRYHTGERKHICSFCGKGYITASDLYHHEKIHANKRAYRCQICPKAFNTSSDLHKHKICVHLDRSQWKYECSYCQRRFPLKTNLDTHTKTHTGERNFLCHLCDRKCINRSVLKRHIESHSVVKSFKCNLCLQGYKYQKSLDIHMVKVHGIGDTKIPERVKKYFCSLCPKSYFANNKLQKHIRSHTGERPFRCPACDKCFIDKSYIKQHLKTAHNVI</sequence>
<feature type="region of interest" description="Disordered" evidence="8">
    <location>
        <begin position="82"/>
        <end position="110"/>
    </location>
</feature>
<feature type="compositionally biased region" description="Basic and acidic residues" evidence="8">
    <location>
        <begin position="82"/>
        <end position="93"/>
    </location>
</feature>
<dbReference type="PANTHER" id="PTHR24390:SF227">
    <property type="entry name" value="KRUEPPEL HOMOLOG 1-RELATED"/>
    <property type="match status" value="1"/>
</dbReference>
<gene>
    <name evidence="10" type="ORF">BDFB_001511</name>
</gene>
<protein>
    <submittedName>
        <fullName evidence="10">Zf-H2C2 2 domain containing protein</fullName>
    </submittedName>
</protein>
<evidence type="ECO:0000313" key="10">
    <source>
        <dbReference type="EMBL" id="RZC32652.1"/>
    </source>
</evidence>
<dbReference type="EMBL" id="QDEB01095659">
    <property type="protein sequence ID" value="RZC32652.1"/>
    <property type="molecule type" value="Genomic_DNA"/>
</dbReference>
<keyword evidence="3" id="KW-0677">Repeat</keyword>
<evidence type="ECO:0000256" key="4">
    <source>
        <dbReference type="ARBA" id="ARBA00022771"/>
    </source>
</evidence>
<feature type="domain" description="C2H2-type" evidence="9">
    <location>
        <begin position="225"/>
        <end position="252"/>
    </location>
</feature>
<proteinExistence type="predicted"/>
<dbReference type="GO" id="GO:0005634">
    <property type="term" value="C:nucleus"/>
    <property type="evidence" value="ECO:0007669"/>
    <property type="project" value="UniProtKB-SubCell"/>
</dbReference>
<dbReference type="SMART" id="SM00355">
    <property type="entry name" value="ZnF_C2H2"/>
    <property type="match status" value="11"/>
</dbReference>
<organism evidence="10 11">
    <name type="scientific">Asbolus verrucosus</name>
    <name type="common">Desert ironclad beetle</name>
    <dbReference type="NCBI Taxonomy" id="1661398"/>
    <lineage>
        <taxon>Eukaryota</taxon>
        <taxon>Metazoa</taxon>
        <taxon>Ecdysozoa</taxon>
        <taxon>Arthropoda</taxon>
        <taxon>Hexapoda</taxon>
        <taxon>Insecta</taxon>
        <taxon>Pterygota</taxon>
        <taxon>Neoptera</taxon>
        <taxon>Endopterygota</taxon>
        <taxon>Coleoptera</taxon>
        <taxon>Polyphaga</taxon>
        <taxon>Cucujiformia</taxon>
        <taxon>Tenebrionidae</taxon>
        <taxon>Pimeliinae</taxon>
        <taxon>Asbolus</taxon>
    </lineage>
</organism>
<keyword evidence="4 7" id="KW-0863">Zinc-finger</keyword>
<evidence type="ECO:0000256" key="5">
    <source>
        <dbReference type="ARBA" id="ARBA00022833"/>
    </source>
</evidence>
<name>A0A482VIJ5_ASBVE</name>
<evidence type="ECO:0000256" key="7">
    <source>
        <dbReference type="PROSITE-ProRule" id="PRU00042"/>
    </source>
</evidence>
<evidence type="ECO:0000256" key="3">
    <source>
        <dbReference type="ARBA" id="ARBA00022737"/>
    </source>
</evidence>
<comment type="caution">
    <text evidence="10">The sequence shown here is derived from an EMBL/GenBank/DDBJ whole genome shotgun (WGS) entry which is preliminary data.</text>
</comment>
<dbReference type="Proteomes" id="UP000292052">
    <property type="component" value="Unassembled WGS sequence"/>
</dbReference>
<dbReference type="Pfam" id="PF00096">
    <property type="entry name" value="zf-C2H2"/>
    <property type="match status" value="7"/>
</dbReference>